<evidence type="ECO:0000256" key="1">
    <source>
        <dbReference type="SAM" id="MobiDB-lite"/>
    </source>
</evidence>
<evidence type="ECO:0000313" key="2">
    <source>
        <dbReference type="EMBL" id="RNF26787.1"/>
    </source>
</evidence>
<dbReference type="Proteomes" id="UP000284403">
    <property type="component" value="Unassembled WGS sequence"/>
</dbReference>
<feature type="region of interest" description="Disordered" evidence="1">
    <location>
        <begin position="167"/>
        <end position="193"/>
    </location>
</feature>
<protein>
    <submittedName>
        <fullName evidence="2">Uncharacterized protein</fullName>
    </submittedName>
</protein>
<dbReference type="AlphaFoldDB" id="A0A3R7N7N5"/>
<dbReference type="RefSeq" id="XP_029231993.1">
    <property type="nucleotide sequence ID" value="XM_029367960.1"/>
</dbReference>
<dbReference type="OrthoDB" id="246021at2759"/>
<organism evidence="2 3">
    <name type="scientific">Trypanosoma conorhini</name>
    <dbReference type="NCBI Taxonomy" id="83891"/>
    <lineage>
        <taxon>Eukaryota</taxon>
        <taxon>Discoba</taxon>
        <taxon>Euglenozoa</taxon>
        <taxon>Kinetoplastea</taxon>
        <taxon>Metakinetoplastina</taxon>
        <taxon>Trypanosomatida</taxon>
        <taxon>Trypanosomatidae</taxon>
        <taxon>Trypanosoma</taxon>
    </lineage>
</organism>
<accession>A0A3R7N7N5</accession>
<evidence type="ECO:0000313" key="3">
    <source>
        <dbReference type="Proteomes" id="UP000284403"/>
    </source>
</evidence>
<dbReference type="EMBL" id="MKKU01000028">
    <property type="protein sequence ID" value="RNF26787.1"/>
    <property type="molecule type" value="Genomic_DNA"/>
</dbReference>
<name>A0A3R7N7N5_9TRYP</name>
<proteinExistence type="predicted"/>
<sequence length="453" mass="48968">MDTDFAWSPRRARERRVGSGASGVGPPCGRGQAEAGDDALRLFLERARQRAAQRHMQRTARLESRYLRQLQLRLTLPPQQKKEEEEEEEGPAAARETRSSSSSPPCYCRGPMSPKEADVIEIELDESDENEDVEEMQKSAEATMLVSCGVAVPPSSAAAAAFTSTVGEKPTTPHSFPASFTPQSESNSQGLSPEVDTPFALASDETPNGHAVAAAKADFTIKYDNLDDTDAAVCATATSTLAVATFNSEKQPIDKFWGNSVKDRCAGKTALQSEPFSRTVGECDDEQQVRRCLMHVFGNHLGAEASQVEHEASPSASAKGLGLLDPELEEFLAWEEAKPLKRRESLQAGLKRGSFLAKVYAAAQPELDSSALFDAPGRKPAEPLVPECPASRYIQWIAGDLDCYEDLLLRLTPASQAAERAVVEGVCETVLNDYIAECVVDCLLHSCDATASS</sequence>
<keyword evidence="3" id="KW-1185">Reference proteome</keyword>
<gene>
    <name evidence="2" type="ORF">Tco025E_01022</name>
</gene>
<dbReference type="GeneID" id="40314633"/>
<reference evidence="2 3" key="1">
    <citation type="journal article" date="2018" name="BMC Genomics">
        <title>Genomic comparison of Trypanosoma conorhini and Trypanosoma rangeli to Trypanosoma cruzi strains of high and low virulence.</title>
        <authorList>
            <person name="Bradwell K.R."/>
            <person name="Koparde V.N."/>
            <person name="Matveyev A.V."/>
            <person name="Serrano M.G."/>
            <person name="Alves J.M."/>
            <person name="Parikh H."/>
            <person name="Huang B."/>
            <person name="Lee V."/>
            <person name="Espinosa-Alvarez O."/>
            <person name="Ortiz P.A."/>
            <person name="Costa-Martins A.G."/>
            <person name="Teixeira M.M."/>
            <person name="Buck G.A."/>
        </authorList>
    </citation>
    <scope>NUCLEOTIDE SEQUENCE [LARGE SCALE GENOMIC DNA]</scope>
    <source>
        <strain evidence="2 3">025E</strain>
    </source>
</reference>
<comment type="caution">
    <text evidence="2">The sequence shown here is derived from an EMBL/GenBank/DDBJ whole genome shotgun (WGS) entry which is preliminary data.</text>
</comment>
<feature type="region of interest" description="Disordered" evidence="1">
    <location>
        <begin position="1"/>
        <end position="34"/>
    </location>
</feature>
<feature type="region of interest" description="Disordered" evidence="1">
    <location>
        <begin position="73"/>
        <end position="113"/>
    </location>
</feature>
<feature type="compositionally biased region" description="Polar residues" evidence="1">
    <location>
        <begin position="167"/>
        <end position="191"/>
    </location>
</feature>